<evidence type="ECO:0000313" key="2">
    <source>
        <dbReference type="Proteomes" id="UP000075230"/>
    </source>
</evidence>
<reference evidence="1 2" key="1">
    <citation type="journal article" date="2016" name="DNA Res.">
        <title>Genome sequence of Aspergillus luchuensis NBRC 4314.</title>
        <authorList>
            <person name="Yamada O."/>
            <person name="Machida M."/>
            <person name="Hosoyama A."/>
            <person name="Goto M."/>
            <person name="Takahashi T."/>
            <person name="Futagami T."/>
            <person name="Yamagata Y."/>
            <person name="Takeuchi M."/>
            <person name="Kobayashi T."/>
            <person name="Koike H."/>
            <person name="Abe K."/>
            <person name="Asai K."/>
            <person name="Arita M."/>
            <person name="Fujita N."/>
            <person name="Fukuda K."/>
            <person name="Higa K."/>
            <person name="Horikawa H."/>
            <person name="Ishikawa T."/>
            <person name="Jinno K."/>
            <person name="Kato Y."/>
            <person name="Kirimura K."/>
            <person name="Mizutani O."/>
            <person name="Nakasone K."/>
            <person name="Sano M."/>
            <person name="Shiraishi Y."/>
            <person name="Tsukahara M."/>
            <person name="Gomi K."/>
        </authorList>
    </citation>
    <scope>NUCLEOTIDE SEQUENCE [LARGE SCALE GENOMIC DNA]</scope>
    <source>
        <strain evidence="1 2">RIB 2604</strain>
    </source>
</reference>
<proteinExistence type="predicted"/>
<reference evidence="2" key="2">
    <citation type="submission" date="2016-02" db="EMBL/GenBank/DDBJ databases">
        <title>Genome sequencing of Aspergillus luchuensis NBRC 4314.</title>
        <authorList>
            <person name="Yamada O."/>
        </authorList>
    </citation>
    <scope>NUCLEOTIDE SEQUENCE [LARGE SCALE GENOMIC DNA]</scope>
    <source>
        <strain evidence="2">RIB 2604</strain>
    </source>
</reference>
<gene>
    <name evidence="1" type="ORF">RIB2604_02301610</name>
</gene>
<organism evidence="1 2">
    <name type="scientific">Aspergillus kawachii</name>
    <name type="common">White koji mold</name>
    <name type="synonym">Aspergillus awamori var. kawachi</name>
    <dbReference type="NCBI Taxonomy" id="1069201"/>
    <lineage>
        <taxon>Eukaryota</taxon>
        <taxon>Fungi</taxon>
        <taxon>Dikarya</taxon>
        <taxon>Ascomycota</taxon>
        <taxon>Pezizomycotina</taxon>
        <taxon>Eurotiomycetes</taxon>
        <taxon>Eurotiomycetidae</taxon>
        <taxon>Eurotiales</taxon>
        <taxon>Aspergillaceae</taxon>
        <taxon>Aspergillus</taxon>
        <taxon>Aspergillus subgen. Circumdati</taxon>
    </lineage>
</organism>
<accession>A0A146FPE2</accession>
<comment type="caution">
    <text evidence="1">The sequence shown here is derived from an EMBL/GenBank/DDBJ whole genome shotgun (WGS) entry which is preliminary data.</text>
</comment>
<dbReference type="Proteomes" id="UP000075230">
    <property type="component" value="Unassembled WGS sequence"/>
</dbReference>
<dbReference type="AlphaFoldDB" id="A0A146FPE2"/>
<protein>
    <submittedName>
        <fullName evidence="1">Translation regulator</fullName>
    </submittedName>
</protein>
<name>A0A146FPE2_ASPKA</name>
<dbReference type="EMBL" id="BCWF01000023">
    <property type="protein sequence ID" value="GAT27804.1"/>
    <property type="molecule type" value="Genomic_DNA"/>
</dbReference>
<sequence length="144" mass="15339">MTGKVTVQDEGSKFKLAIVVSAWCRRGVPELQASPHSDSEVTTRRGELKRGDTAFEGEVMNDNSAEEVGQDGATILVNGQEEVAARRESNTVNVGAVRKGKGIGGVAAGRGASVKYRDLIAHWGDQAGAIGRKEQITFAIDRTQ</sequence>
<evidence type="ECO:0000313" key="1">
    <source>
        <dbReference type="EMBL" id="GAT27804.1"/>
    </source>
</evidence>